<evidence type="ECO:0000256" key="5">
    <source>
        <dbReference type="ARBA" id="ARBA00023136"/>
    </source>
</evidence>
<evidence type="ECO:0000313" key="7">
    <source>
        <dbReference type="EMBL" id="KAK3908386.1"/>
    </source>
</evidence>
<dbReference type="GO" id="GO:0005886">
    <property type="term" value="C:plasma membrane"/>
    <property type="evidence" value="ECO:0007669"/>
    <property type="project" value="UniProtKB-SubCell"/>
</dbReference>
<evidence type="ECO:0000256" key="2">
    <source>
        <dbReference type="ARBA" id="ARBA00022475"/>
    </source>
</evidence>
<keyword evidence="3 6" id="KW-0812">Transmembrane</keyword>
<keyword evidence="8" id="KW-1185">Reference proteome</keyword>
<reference evidence="7" key="2">
    <citation type="journal article" date="2023" name="BMC Genomics">
        <title>Pest status, molecular evolution, and epigenetic factors derived from the genome assembly of Frankliniella fusca, a thysanopteran phytovirus vector.</title>
        <authorList>
            <person name="Catto M.A."/>
            <person name="Labadie P.E."/>
            <person name="Jacobson A.L."/>
            <person name="Kennedy G.G."/>
            <person name="Srinivasan R."/>
            <person name="Hunt B.G."/>
        </authorList>
    </citation>
    <scope>NUCLEOTIDE SEQUENCE</scope>
    <source>
        <strain evidence="7">PL_HMW_Pooled</strain>
    </source>
</reference>
<feature type="transmembrane region" description="Helical" evidence="6">
    <location>
        <begin position="60"/>
        <end position="82"/>
    </location>
</feature>
<protein>
    <submittedName>
        <fullName evidence="7">Phospholipase ABHD3</fullName>
    </submittedName>
</protein>
<gene>
    <name evidence="7" type="ORF">KUF71_003270</name>
</gene>
<keyword evidence="2" id="KW-1003">Cell membrane</keyword>
<dbReference type="EMBL" id="JAHWGI010000057">
    <property type="protein sequence ID" value="KAK3908386.1"/>
    <property type="molecule type" value="Genomic_DNA"/>
</dbReference>
<evidence type="ECO:0000256" key="6">
    <source>
        <dbReference type="SAM" id="Phobius"/>
    </source>
</evidence>
<organism evidence="7 8">
    <name type="scientific">Frankliniella fusca</name>
    <dbReference type="NCBI Taxonomy" id="407009"/>
    <lineage>
        <taxon>Eukaryota</taxon>
        <taxon>Metazoa</taxon>
        <taxon>Ecdysozoa</taxon>
        <taxon>Arthropoda</taxon>
        <taxon>Hexapoda</taxon>
        <taxon>Insecta</taxon>
        <taxon>Pterygota</taxon>
        <taxon>Neoptera</taxon>
        <taxon>Paraneoptera</taxon>
        <taxon>Thysanoptera</taxon>
        <taxon>Terebrantia</taxon>
        <taxon>Thripoidea</taxon>
        <taxon>Thripidae</taxon>
        <taxon>Frankliniella</taxon>
    </lineage>
</organism>
<evidence type="ECO:0000313" key="8">
    <source>
        <dbReference type="Proteomes" id="UP001219518"/>
    </source>
</evidence>
<sequence length="158" mass="17608">MLYDITIMNSIVHRVGLGDQECQENIFLLVVSALVSPSMYLAHSLVVFNRPEGSKTALMAAIIGINYLLNLIVFSCICQWFFSESDAIKKVLHGFLVDAGSLHSQETEEVTMFIKQIKLQHRLSVWGLFEVDTRFTATVILAATTHVAVLVQTGTTLY</sequence>
<comment type="subcellular location">
    <subcellularLocation>
        <location evidence="1">Cell membrane</location>
        <topology evidence="1">Multi-pass membrane protein</topology>
    </subcellularLocation>
</comment>
<accession>A0AAE1GTA5</accession>
<evidence type="ECO:0000256" key="4">
    <source>
        <dbReference type="ARBA" id="ARBA00022989"/>
    </source>
</evidence>
<dbReference type="GO" id="GO:0050909">
    <property type="term" value="P:sensory perception of taste"/>
    <property type="evidence" value="ECO:0007669"/>
    <property type="project" value="InterPro"/>
</dbReference>
<dbReference type="AlphaFoldDB" id="A0AAE1GTA5"/>
<keyword evidence="5 6" id="KW-0472">Membrane</keyword>
<feature type="transmembrane region" description="Helical" evidence="6">
    <location>
        <begin position="26"/>
        <end position="48"/>
    </location>
</feature>
<reference evidence="7" key="1">
    <citation type="submission" date="2021-07" db="EMBL/GenBank/DDBJ databases">
        <authorList>
            <person name="Catto M.A."/>
            <person name="Jacobson A."/>
            <person name="Kennedy G."/>
            <person name="Labadie P."/>
            <person name="Hunt B.G."/>
            <person name="Srinivasan R."/>
        </authorList>
    </citation>
    <scope>NUCLEOTIDE SEQUENCE</scope>
    <source>
        <strain evidence="7">PL_HMW_Pooled</strain>
        <tissue evidence="7">Head</tissue>
    </source>
</reference>
<dbReference type="Pfam" id="PF08395">
    <property type="entry name" value="7tm_7"/>
    <property type="match status" value="1"/>
</dbReference>
<dbReference type="Proteomes" id="UP001219518">
    <property type="component" value="Unassembled WGS sequence"/>
</dbReference>
<evidence type="ECO:0000256" key="1">
    <source>
        <dbReference type="ARBA" id="ARBA00004651"/>
    </source>
</evidence>
<keyword evidence="4 6" id="KW-1133">Transmembrane helix</keyword>
<comment type="caution">
    <text evidence="7">The sequence shown here is derived from an EMBL/GenBank/DDBJ whole genome shotgun (WGS) entry which is preliminary data.</text>
</comment>
<evidence type="ECO:0000256" key="3">
    <source>
        <dbReference type="ARBA" id="ARBA00022692"/>
    </source>
</evidence>
<name>A0AAE1GTA5_9NEOP</name>
<dbReference type="InterPro" id="IPR013604">
    <property type="entry name" value="7TM_chemorcpt"/>
</dbReference>
<proteinExistence type="predicted"/>